<dbReference type="EC" id="2.3.-.-" evidence="4"/>
<protein>
    <submittedName>
        <fullName evidence="4">GNAT family N-acetyltransferase</fullName>
        <ecNumber evidence="4">2.3.-.-</ecNumber>
    </submittedName>
</protein>
<dbReference type="PROSITE" id="PS51186">
    <property type="entry name" value="GNAT"/>
    <property type="match status" value="1"/>
</dbReference>
<dbReference type="PANTHER" id="PTHR10545">
    <property type="entry name" value="DIAMINE N-ACETYLTRANSFERASE"/>
    <property type="match status" value="1"/>
</dbReference>
<dbReference type="EMBL" id="JBHUJD010000003">
    <property type="protein sequence ID" value="MFD2309341.1"/>
    <property type="molecule type" value="Genomic_DNA"/>
</dbReference>
<name>A0ABW5E7A2_9GAMM</name>
<dbReference type="RefSeq" id="WP_265720821.1">
    <property type="nucleotide sequence ID" value="NZ_JAPIVK010000006.1"/>
</dbReference>
<dbReference type="SUPFAM" id="SSF55729">
    <property type="entry name" value="Acyl-CoA N-acyltransferases (Nat)"/>
    <property type="match status" value="1"/>
</dbReference>
<dbReference type="Pfam" id="PF00583">
    <property type="entry name" value="Acetyltransf_1"/>
    <property type="match status" value="1"/>
</dbReference>
<dbReference type="Proteomes" id="UP001597425">
    <property type="component" value="Unassembled WGS sequence"/>
</dbReference>
<evidence type="ECO:0000256" key="2">
    <source>
        <dbReference type="ARBA" id="ARBA00023315"/>
    </source>
</evidence>
<keyword evidence="5" id="KW-1185">Reference proteome</keyword>
<dbReference type="InterPro" id="IPR000182">
    <property type="entry name" value="GNAT_dom"/>
</dbReference>
<keyword evidence="2 4" id="KW-0012">Acyltransferase</keyword>
<dbReference type="CDD" id="cd04301">
    <property type="entry name" value="NAT_SF"/>
    <property type="match status" value="1"/>
</dbReference>
<comment type="caution">
    <text evidence="4">The sequence shown here is derived from an EMBL/GenBank/DDBJ whole genome shotgun (WGS) entry which is preliminary data.</text>
</comment>
<reference evidence="5" key="1">
    <citation type="journal article" date="2019" name="Int. J. Syst. Evol. Microbiol.">
        <title>The Global Catalogue of Microorganisms (GCM) 10K type strain sequencing project: providing services to taxonomists for standard genome sequencing and annotation.</title>
        <authorList>
            <consortium name="The Broad Institute Genomics Platform"/>
            <consortium name="The Broad Institute Genome Sequencing Center for Infectious Disease"/>
            <person name="Wu L."/>
            <person name="Ma J."/>
        </authorList>
    </citation>
    <scope>NUCLEOTIDE SEQUENCE [LARGE SCALE GENOMIC DNA]</scope>
    <source>
        <strain evidence="5">KCTC 12848</strain>
    </source>
</reference>
<feature type="domain" description="N-acetyltransferase" evidence="3">
    <location>
        <begin position="3"/>
        <end position="150"/>
    </location>
</feature>
<evidence type="ECO:0000313" key="4">
    <source>
        <dbReference type="EMBL" id="MFD2309341.1"/>
    </source>
</evidence>
<dbReference type="InterPro" id="IPR016181">
    <property type="entry name" value="Acyl_CoA_acyltransferase"/>
</dbReference>
<organism evidence="4 5">
    <name type="scientific">Microbulbifer halophilus</name>
    <dbReference type="NCBI Taxonomy" id="453963"/>
    <lineage>
        <taxon>Bacteria</taxon>
        <taxon>Pseudomonadati</taxon>
        <taxon>Pseudomonadota</taxon>
        <taxon>Gammaproteobacteria</taxon>
        <taxon>Cellvibrionales</taxon>
        <taxon>Microbulbiferaceae</taxon>
        <taxon>Microbulbifer</taxon>
    </lineage>
</organism>
<dbReference type="Gene3D" id="3.40.630.30">
    <property type="match status" value="1"/>
</dbReference>
<accession>A0ABW5E7A2</accession>
<evidence type="ECO:0000259" key="3">
    <source>
        <dbReference type="PROSITE" id="PS51186"/>
    </source>
</evidence>
<dbReference type="InterPro" id="IPR051016">
    <property type="entry name" value="Diverse_Substrate_AcTransf"/>
</dbReference>
<proteinExistence type="predicted"/>
<evidence type="ECO:0000313" key="5">
    <source>
        <dbReference type="Proteomes" id="UP001597425"/>
    </source>
</evidence>
<dbReference type="GO" id="GO:0016746">
    <property type="term" value="F:acyltransferase activity"/>
    <property type="evidence" value="ECO:0007669"/>
    <property type="project" value="UniProtKB-KW"/>
</dbReference>
<keyword evidence="1 4" id="KW-0808">Transferase</keyword>
<sequence length="150" mass="16813">MDLTIRPATPADIPPLIPLFAEHAAFEAASFCADAQFQERLAAAAFGAQPRLLLWLAVTSEDLFGYAAAYREFSTWSASEYLHLDCLYVREARRGGGVGGQLISAVIERVRQMGLAEMQWQTPAWNSRAIEFYRRLGAKALEKQRFYLPV</sequence>
<gene>
    <name evidence="4" type="ORF">ACFSKX_02840</name>
</gene>
<dbReference type="PANTHER" id="PTHR10545:SF29">
    <property type="entry name" value="GH14572P-RELATED"/>
    <property type="match status" value="1"/>
</dbReference>
<evidence type="ECO:0000256" key="1">
    <source>
        <dbReference type="ARBA" id="ARBA00022679"/>
    </source>
</evidence>